<protein>
    <submittedName>
        <fullName evidence="3">RNAse (Barnase) inhibitor barstar</fullName>
    </submittedName>
</protein>
<comment type="similarity">
    <text evidence="1">Belongs to the barstar family.</text>
</comment>
<dbReference type="Pfam" id="PF01337">
    <property type="entry name" value="Barstar"/>
    <property type="match status" value="1"/>
</dbReference>
<sequence length="81" mass="9251">MSSDELHSTLSDALGFPGWYGHNWDAFWDAITGLVEMPVQLKIYGWEALSTRLPKDTELMQKCLEELRLEHPSLAPDVEFS</sequence>
<proteinExistence type="inferred from homology"/>
<name>A0AAW8M7K5_9PSED</name>
<evidence type="ECO:0000259" key="2">
    <source>
        <dbReference type="Pfam" id="PF01337"/>
    </source>
</evidence>
<evidence type="ECO:0000256" key="1">
    <source>
        <dbReference type="ARBA" id="ARBA00006845"/>
    </source>
</evidence>
<feature type="domain" description="Barstar (barnase inhibitor)" evidence="2">
    <location>
        <begin position="2"/>
        <end position="67"/>
    </location>
</feature>
<reference evidence="3" key="1">
    <citation type="submission" date="2023-07" db="EMBL/GenBank/DDBJ databases">
        <title>Sorghum-associated microbial communities from plants grown in Nebraska, USA.</title>
        <authorList>
            <person name="Schachtman D."/>
        </authorList>
    </citation>
    <scope>NUCLEOTIDE SEQUENCE</scope>
    <source>
        <strain evidence="3">3432</strain>
    </source>
</reference>
<dbReference type="EMBL" id="JAVDVC010000002">
    <property type="protein sequence ID" value="MDR6957257.1"/>
    <property type="molecule type" value="Genomic_DNA"/>
</dbReference>
<dbReference type="InterPro" id="IPR000468">
    <property type="entry name" value="Barstar"/>
</dbReference>
<dbReference type="SUPFAM" id="SSF52038">
    <property type="entry name" value="Barstar-related"/>
    <property type="match status" value="1"/>
</dbReference>
<gene>
    <name evidence="3" type="ORF">J2W43_001233</name>
</gene>
<dbReference type="Proteomes" id="UP001252613">
    <property type="component" value="Unassembled WGS sequence"/>
</dbReference>
<dbReference type="InterPro" id="IPR035905">
    <property type="entry name" value="Barstar-like_sf"/>
</dbReference>
<comment type="caution">
    <text evidence="3">The sequence shown here is derived from an EMBL/GenBank/DDBJ whole genome shotgun (WGS) entry which is preliminary data.</text>
</comment>
<evidence type="ECO:0000313" key="3">
    <source>
        <dbReference type="EMBL" id="MDR6957257.1"/>
    </source>
</evidence>
<dbReference type="AlphaFoldDB" id="A0AAW8M7K5"/>
<evidence type="ECO:0000313" key="4">
    <source>
        <dbReference type="Proteomes" id="UP001252613"/>
    </source>
</evidence>
<accession>A0AAW8M7K5</accession>
<dbReference type="Gene3D" id="3.30.370.10">
    <property type="entry name" value="Barstar-like"/>
    <property type="match status" value="1"/>
</dbReference>
<organism evidence="3 4">
    <name type="scientific">Pseudomonas brassicacearum</name>
    <dbReference type="NCBI Taxonomy" id="930166"/>
    <lineage>
        <taxon>Bacteria</taxon>
        <taxon>Pseudomonadati</taxon>
        <taxon>Pseudomonadota</taxon>
        <taxon>Gammaproteobacteria</taxon>
        <taxon>Pseudomonadales</taxon>
        <taxon>Pseudomonadaceae</taxon>
        <taxon>Pseudomonas</taxon>
    </lineage>
</organism>